<feature type="compositionally biased region" description="Polar residues" evidence="6">
    <location>
        <begin position="768"/>
        <end position="777"/>
    </location>
</feature>
<evidence type="ECO:0000256" key="2">
    <source>
        <dbReference type="ARBA" id="ARBA00022692"/>
    </source>
</evidence>
<dbReference type="Proteomes" id="UP001190700">
    <property type="component" value="Unassembled WGS sequence"/>
</dbReference>
<evidence type="ECO:0000256" key="4">
    <source>
        <dbReference type="ARBA" id="ARBA00023136"/>
    </source>
</evidence>
<dbReference type="GO" id="GO:0016020">
    <property type="term" value="C:membrane"/>
    <property type="evidence" value="ECO:0007669"/>
    <property type="project" value="UniProtKB-SubCell"/>
</dbReference>
<feature type="region of interest" description="Disordered" evidence="6">
    <location>
        <begin position="3385"/>
        <end position="3415"/>
    </location>
</feature>
<dbReference type="Gene3D" id="2.60.40.10">
    <property type="entry name" value="Immunoglobulins"/>
    <property type="match status" value="3"/>
</dbReference>
<reference evidence="9 10" key="1">
    <citation type="journal article" date="2015" name="Genome Biol. Evol.">
        <title>Comparative Genomics of a Bacterivorous Green Alga Reveals Evolutionary Causalities and Consequences of Phago-Mixotrophic Mode of Nutrition.</title>
        <authorList>
            <person name="Burns J.A."/>
            <person name="Paasch A."/>
            <person name="Narechania A."/>
            <person name="Kim E."/>
        </authorList>
    </citation>
    <scope>NUCLEOTIDE SEQUENCE [LARGE SCALE GENOMIC DNA]</scope>
    <source>
        <strain evidence="9 10">PLY_AMNH</strain>
    </source>
</reference>
<feature type="region of interest" description="Disordered" evidence="6">
    <location>
        <begin position="1057"/>
        <end position="1216"/>
    </location>
</feature>
<dbReference type="Pfam" id="PF08016">
    <property type="entry name" value="PKD_channel"/>
    <property type="match status" value="1"/>
</dbReference>
<feature type="region of interest" description="Disordered" evidence="6">
    <location>
        <begin position="3586"/>
        <end position="3611"/>
    </location>
</feature>
<feature type="compositionally biased region" description="Pro residues" evidence="6">
    <location>
        <begin position="1062"/>
        <end position="1092"/>
    </location>
</feature>
<feature type="compositionally biased region" description="Pro residues" evidence="6">
    <location>
        <begin position="1116"/>
        <end position="1135"/>
    </location>
</feature>
<keyword evidence="4 7" id="KW-0472">Membrane</keyword>
<feature type="coiled-coil region" evidence="5">
    <location>
        <begin position="1976"/>
        <end position="2003"/>
    </location>
</feature>
<evidence type="ECO:0000313" key="10">
    <source>
        <dbReference type="Proteomes" id="UP001190700"/>
    </source>
</evidence>
<feature type="transmembrane region" description="Helical" evidence="7">
    <location>
        <begin position="2711"/>
        <end position="2728"/>
    </location>
</feature>
<feature type="region of interest" description="Disordered" evidence="6">
    <location>
        <begin position="3254"/>
        <end position="3273"/>
    </location>
</feature>
<protein>
    <recommendedName>
        <fullName evidence="8">F5/8 type C domain-containing protein</fullName>
    </recommendedName>
</protein>
<feature type="transmembrane region" description="Helical" evidence="7">
    <location>
        <begin position="2576"/>
        <end position="2599"/>
    </location>
</feature>
<comment type="subcellular location">
    <subcellularLocation>
        <location evidence="1">Membrane</location>
        <topology evidence="1">Multi-pass membrane protein</topology>
    </subcellularLocation>
</comment>
<dbReference type="InterPro" id="IPR013783">
    <property type="entry name" value="Ig-like_fold"/>
</dbReference>
<dbReference type="SMART" id="SM00231">
    <property type="entry name" value="FA58C"/>
    <property type="match status" value="1"/>
</dbReference>
<feature type="compositionally biased region" description="Low complexity" evidence="6">
    <location>
        <begin position="699"/>
        <end position="719"/>
    </location>
</feature>
<dbReference type="EMBL" id="LGRX02005315">
    <property type="protein sequence ID" value="KAK3278710.1"/>
    <property type="molecule type" value="Genomic_DNA"/>
</dbReference>
<feature type="region of interest" description="Disordered" evidence="6">
    <location>
        <begin position="912"/>
        <end position="959"/>
    </location>
</feature>
<feature type="transmembrane region" description="Helical" evidence="7">
    <location>
        <begin position="2740"/>
        <end position="2763"/>
    </location>
</feature>
<dbReference type="Gene3D" id="2.60.120.260">
    <property type="entry name" value="Galactose-binding domain-like"/>
    <property type="match status" value="1"/>
</dbReference>
<evidence type="ECO:0000256" key="6">
    <source>
        <dbReference type="SAM" id="MobiDB-lite"/>
    </source>
</evidence>
<dbReference type="InterPro" id="IPR013122">
    <property type="entry name" value="PKD1_2_channel"/>
</dbReference>
<feature type="region of interest" description="Disordered" evidence="6">
    <location>
        <begin position="759"/>
        <end position="784"/>
    </location>
</feature>
<name>A0AAE0GIA7_9CHLO</name>
<evidence type="ECO:0000256" key="5">
    <source>
        <dbReference type="SAM" id="Coils"/>
    </source>
</evidence>
<feature type="region of interest" description="Disordered" evidence="6">
    <location>
        <begin position="681"/>
        <end position="721"/>
    </location>
</feature>
<dbReference type="InterPro" id="IPR008979">
    <property type="entry name" value="Galactose-bd-like_sf"/>
</dbReference>
<dbReference type="InterPro" id="IPR000421">
    <property type="entry name" value="FA58C"/>
</dbReference>
<dbReference type="PANTHER" id="PTHR24543">
    <property type="entry name" value="MULTICOPPER OXIDASE-RELATED"/>
    <property type="match status" value="1"/>
</dbReference>
<dbReference type="Pfam" id="PF16403">
    <property type="entry name" value="Bact_surface_Ig-like"/>
    <property type="match status" value="1"/>
</dbReference>
<evidence type="ECO:0000256" key="7">
    <source>
        <dbReference type="SAM" id="Phobius"/>
    </source>
</evidence>
<keyword evidence="2 7" id="KW-0812">Transmembrane</keyword>
<feature type="compositionally biased region" description="Basic and acidic residues" evidence="6">
    <location>
        <begin position="3301"/>
        <end position="3311"/>
    </location>
</feature>
<comment type="caution">
    <text evidence="9">The sequence shown here is derived from an EMBL/GenBank/DDBJ whole genome shotgun (WGS) entry which is preliminary data.</text>
</comment>
<feature type="domain" description="F5/8 type C" evidence="8">
    <location>
        <begin position="389"/>
        <end position="551"/>
    </location>
</feature>
<gene>
    <name evidence="9" type="ORF">CYMTET_13370</name>
</gene>
<evidence type="ECO:0000256" key="3">
    <source>
        <dbReference type="ARBA" id="ARBA00022989"/>
    </source>
</evidence>
<evidence type="ECO:0000259" key="8">
    <source>
        <dbReference type="PROSITE" id="PS50022"/>
    </source>
</evidence>
<feature type="region of interest" description="Disordered" evidence="6">
    <location>
        <begin position="2070"/>
        <end position="2090"/>
    </location>
</feature>
<accession>A0AAE0GIA7</accession>
<proteinExistence type="predicted"/>
<sequence>MESNGWALNGFLALPSAYCSGVASTSYCGFKHPGAGFVSLALSGAGAATIDFGNSWSTGLVTVYLNDLSLAVAEGYTPSRVATFQFQAGDVLMLVEDMAVIPPPPPPEDPVFDLHAADWSGTGTWADRMGVVAHDWEGSPQKVTQDLLEGVYLNSDRDLFEWDLDVSAAGMPKASFEVYFYLHNQTNGHGWLFGESTRHRCRRYMIVHSESLGGGRPTPSPCQENWMSEQAKMGGWNHIITFHSADTSYVVLNGVRTDLHSVAQEDSSSSALRLGAPFGGYYTHVTVAAARVYARELRFEEIAENALELSGETWQLWREDWDCMGDETSFVESYGDSAHVCAAFCTYHNFYAYWANEDSRQSVCRCYHRCEGDALSGSKNEVYGKSAYCRATAALGMQNGDIQDDQISASSTHADCVGPAAARLYHILDNDGSYYDYGGSKGAWCPNDVEIGEWLQVDLGGIRAVSGVAMQGAADAVEWVTSYTVSVAQTLEDEVWIEVRSETDSSRFAGNTDQHSVVIQRFAAVVEARYIRVYPQTYHSWNSMRLELYGSRCPGTISPTPDETAHHDASRNGSSGNLIAQCVAHHASAFDSASNHRLAYLNATHLSPHSTTHQSSNTFPGHKPADDLTNPATHAFPFQHSNFLPHHNPNLLSILLPNRVPYSSAHGGSFYDSNLLPTTTPTRSILLPNRVPSSAHGGSSMTPTSSPTTTPTFAPSSSPNRVPYSAAHGGSFYDSNFLPHHNPNSRSILLPNPAPTSKSPISLAPITSAPSASPTNVPSTISPTTFSPTFPGTAIETTVAFSLSFSDLSISSFSDSAFAASFEADFKASMAASAGVATSAVTIDSITSGSVKVASSVLFVETKSNGTSSAATSSSSFLSTLESSPEQLFSESSSLTSFGSIVAEDVQTITETVLLPPPPPPSPSPSSPYPFPPSPSPPVPPSPPSAPPPQPPFSPPLAPPSPVIVIRSASQTGDTFAVAYLGSPALTCVEVDIGLAANVSANCSIRATGGPAALAWEFQLAGNAVLLSLCGFEPGDYTLSGEVHHEDHAAAASTLTGHLVCTPPPPPPNSPLPAAPLPTPPIPLSPAPPLIPSQPTLASPIASTPTPSSSTSSPLASPPPPPSSPPPSPLPPPARPSTTFLCSSFSAATTRTPPPPPSSPPPSPLPPPARPPPPSSPPPSPLPPTPLRPPPIPPTPHTPPPLPPSVTPATPSRAATFSTPLTLSPWYYTVSPPVPAFPPPWSPRAPPPPITVVEPLDYSEYEEPPPPPPDAEPPVLTLVGDAHVEVLQHQTYIDAGATAVDLVDGVTPITPLGLEDVATSAITTHDAPFVIRYLAEDAAGNQAVPVERTVAVVSACRAPSFLCEEASTEMGGVVCASCDTGENGTLTCLCLTAIGASGVEATEVSSYEPPIDTTPPVLVLLGEGTLAKTTDGVLVMLHYLEIGDEFQDPGVTAWDLEDGDITHRVLSFGVSSINTDVETGYDAPYVVQYSVTDSAGNDAESLRRRVYVINPCGFGEAPCSDGHCSLYGGLCDALENLEEVDEEEDQAPEIWLLGPSEVIVEVGSGYGACPDNAELDAVCDSGAAARDANDGLLTDNVLACSPDGVSYSFDKQGVRNCGIDVETPGEYLVLFEVYDSRGSRAAVQRNVTVQASCPIGEELCADRVTCTKEGLCLADVSSPDFLDFEELLEEDAGDTAPVVTLITTDELSAFIQLPQHMEYAACGLGAEPEAASPCELGAEAWDTEDGNLSASILSCPPASCLATGCKGHEFSTKGVAGCVDSSAGVGTVFELRFVVFDSAIPANMGEVVRTITIAPPCSEGYVLCNDGACSSVPCDTRDTLLAASRTQVDAAPPNITLLGDERVRLLYGTQNGSVMPCANFTARAGCYAVAWDDVDGDLTASLTVTASVDSSGSTTTASSSSTSEILCEPADVSLGICFPGLYFYTYTVLDQAGNIAAVELALEIVERAEVTAGVQLRSGAATLSAAEEEAANLRNQNSIEAAAVQSAVAEMLNSDATAAGLPTTEEDVQITSAEVDSSTSPFVIQVGLTVSTWQAGSDAASAARRHLLSASDVLPPPPTSEEDAANGAPVGSIEGRAESIIASLTASTTAGSGDAPAVLDHYLATAVAEKGGVTSLTSAGLSDATSRRTTDAVAADAAFAAALRSELTSYATSLTATIGAAEVVTEEVAAGAKLADGEAVTAQVNDVWAVGLGDENSNVQSLSEHLAEAITAADSILNAGEHLATDLAMSTNKAAEAAQEAADAIEQSVLPSTNASSAAFDEYSSYDPPPSPNGECNETNVGDLEVHFNISDDGNAVMHHAAARRALLAKGKGSAAATKETSGNLEAGAVGDSADERAMDIMGMALEHYLSNGKVAFQGIRRVARTNQVMAAIVMNVWRGSMTEDSSACTARFGNLLLGPTGRRCFQGGLQSSKPYGVDPVFNLASPLFFASLSGQEGDYYNLSSHAEYIPEIGKYVVRPFSTREGNILSDGAFEVILAAHLSGDRAASILSYISDGHFFDETVTKAQTQMVLYNPESEYYIYVETTFIRNRGGFFEVETLIVPQDEHFWTPYTDWQYAAFLQLWALLILAIFTVDLLQLRRDLQKRCVGQKIQKLRMSFFSYVMCDTPMLMGLALYICIVRYAMHSLYFLDSYEVYEDDYAAANFFMGKRHADGVSPAAAAWQRQIDDRGVQGLTRAMADIRHISGMQKLYWGVQAVCVLLLVLRLLSMVSFQRRLGLVSTILMTTALPIVHLMALLMYVIAVYSMAGHVLFGDYCARYSEVGEAGKTMFSAMISGVLLMCDDDTRRTRQYAREVPLAGRVASELVRCSFTFVVIMLGVNFIFLVLLDGYFGNLERRKRIRTYPALHTQIYGIAAARVRRITGNHMSPQLLRTMLLPARKMATNSRRAGHLAMGNRVSGLVRRLSTKILGSRRPQSVGQEMAPLSVSGAALTRVHLMQLVDIRRAAAKREERDCQASVANQIAKRKYSRSWEKSGLSTKGHHAEVIDDRHGDETPAVEVDNVSMEDLDIRDSPSIQSITSRAVLSTLSKLWSMLVYTRDWLADSCTSRHGDGSGDAHQPGRSGGPVLKSCLSGSSGMHWMEHYDVMGLCEALVELLSEHHLLHGTRTSRVPHDSSREEQADVAKPACGIHTSSICVTGRRAEAGQADGKRQVRVKLVALMAQWEASFAELSARAERFKRIALKINERLADPSRAVSKLAQELDVELLARGQQPSLVNLLSRVKTTKPSKTLKLWIPSDHEEAADRPQSSLLASEAASRVLPPLKEEEEEEEEGESACADSPRRADRESPKLIRLPDSPEAYSTTPLAGIMPPKCSCRLSAPQGSAHSTVVSSHSLNRSWRSVAVRAKHRKELFENDSVRTCSTPAVPGPGANQSELPHLRKGVHAAESSRMPSGNIGSLTLLEGIAKSPMDEDPTHRMSSIFSPRETGIRRRLQSKAQAVLKEKFAAAGIGQVASSSSSADSLKYMQLYEEQAQQAVLVANVDVGNYSDAAGKLADLLSPRHHTRSLRLMHGLALDTGADEDEIKHSKMRSPLEGSIPTGHSQHNLLHEMASARSCDIDGGDEAVLEESPQDTSPEPSMGLLGSQIAHAI</sequence>
<feature type="transmembrane region" description="Helical" evidence="7">
    <location>
        <begin position="2620"/>
        <end position="2645"/>
    </location>
</feature>
<dbReference type="PROSITE" id="PS50022">
    <property type="entry name" value="FA58C_3"/>
    <property type="match status" value="1"/>
</dbReference>
<keyword evidence="3 7" id="KW-1133">Transmembrane helix</keyword>
<dbReference type="CDD" id="cd00057">
    <property type="entry name" value="FA58C"/>
    <property type="match status" value="1"/>
</dbReference>
<feature type="compositionally biased region" description="Pro residues" evidence="6">
    <location>
        <begin position="915"/>
        <end position="959"/>
    </location>
</feature>
<feature type="compositionally biased region" description="Low complexity" evidence="6">
    <location>
        <begin position="1093"/>
        <end position="1115"/>
    </location>
</feature>
<organism evidence="9 10">
    <name type="scientific">Cymbomonas tetramitiformis</name>
    <dbReference type="NCBI Taxonomy" id="36881"/>
    <lineage>
        <taxon>Eukaryota</taxon>
        <taxon>Viridiplantae</taxon>
        <taxon>Chlorophyta</taxon>
        <taxon>Pyramimonadophyceae</taxon>
        <taxon>Pyramimonadales</taxon>
        <taxon>Pyramimonadaceae</taxon>
        <taxon>Cymbomonas</taxon>
    </lineage>
</organism>
<feature type="region of interest" description="Disordered" evidence="6">
    <location>
        <begin position="3068"/>
        <end position="3088"/>
    </location>
</feature>
<feature type="compositionally biased region" description="Pro residues" evidence="6">
    <location>
        <begin position="1152"/>
        <end position="1206"/>
    </location>
</feature>
<keyword evidence="10" id="KW-1185">Reference proteome</keyword>
<feature type="transmembrane region" description="Helical" evidence="7">
    <location>
        <begin position="2831"/>
        <end position="2852"/>
    </location>
</feature>
<feature type="region of interest" description="Disordered" evidence="6">
    <location>
        <begin position="3282"/>
        <end position="3327"/>
    </location>
</feature>
<dbReference type="InterPro" id="IPR032179">
    <property type="entry name" value="Cry22Aa_Ig-like"/>
</dbReference>
<feature type="compositionally biased region" description="Acidic residues" evidence="6">
    <location>
        <begin position="3286"/>
        <end position="3295"/>
    </location>
</feature>
<evidence type="ECO:0000256" key="1">
    <source>
        <dbReference type="ARBA" id="ARBA00004141"/>
    </source>
</evidence>
<dbReference type="Pfam" id="PF00754">
    <property type="entry name" value="F5_F8_type_C"/>
    <property type="match status" value="1"/>
</dbReference>
<keyword evidence="5" id="KW-0175">Coiled coil</keyword>
<dbReference type="SUPFAM" id="SSF49785">
    <property type="entry name" value="Galactose-binding domain-like"/>
    <property type="match status" value="1"/>
</dbReference>
<evidence type="ECO:0000313" key="9">
    <source>
        <dbReference type="EMBL" id="KAK3278710.1"/>
    </source>
</evidence>